<organism evidence="3 5">
    <name type="scientific">Legionella quateirensis</name>
    <dbReference type="NCBI Taxonomy" id="45072"/>
    <lineage>
        <taxon>Bacteria</taxon>
        <taxon>Pseudomonadati</taxon>
        <taxon>Pseudomonadota</taxon>
        <taxon>Gammaproteobacteria</taxon>
        <taxon>Legionellales</taxon>
        <taxon>Legionellaceae</taxon>
        <taxon>Legionella</taxon>
    </lineage>
</organism>
<feature type="domain" description="AB hydrolase-1" evidence="1">
    <location>
        <begin position="69"/>
        <end position="177"/>
    </location>
</feature>
<name>A0A378KPF2_9GAMM</name>
<protein>
    <submittedName>
        <fullName evidence="2">Lipolytic enzyme</fullName>
    </submittedName>
    <submittedName>
        <fullName evidence="3">Lipolytic protein</fullName>
        <ecNumber evidence="3">3.1.1.24</ecNumber>
    </submittedName>
</protein>
<dbReference type="EMBL" id="LNYR01000049">
    <property type="protein sequence ID" value="KTD42374.1"/>
    <property type="molecule type" value="Genomic_DNA"/>
</dbReference>
<dbReference type="GO" id="GO:0017171">
    <property type="term" value="F:serine hydrolase activity"/>
    <property type="evidence" value="ECO:0007669"/>
    <property type="project" value="TreeGrafter"/>
</dbReference>
<reference evidence="2 4" key="1">
    <citation type="submission" date="2015-11" db="EMBL/GenBank/DDBJ databases">
        <title>Genomic analysis of 38 Legionella species identifies large and diverse effector repertoires.</title>
        <authorList>
            <person name="Burstein D."/>
            <person name="Amaro F."/>
            <person name="Zusman T."/>
            <person name="Lifshitz Z."/>
            <person name="Cohen O."/>
            <person name="Gilbert J.A."/>
            <person name="Pupko T."/>
            <person name="Shuman H.A."/>
            <person name="Segal G."/>
        </authorList>
    </citation>
    <scope>NUCLEOTIDE SEQUENCE [LARGE SCALE GENOMIC DNA]</scope>
    <source>
        <strain evidence="2 4">ATCC 49507</strain>
    </source>
</reference>
<dbReference type="InterPro" id="IPR000073">
    <property type="entry name" value="AB_hydrolase_1"/>
</dbReference>
<evidence type="ECO:0000313" key="2">
    <source>
        <dbReference type="EMBL" id="KTD42374.1"/>
    </source>
</evidence>
<reference evidence="3 5" key="2">
    <citation type="submission" date="2018-06" db="EMBL/GenBank/DDBJ databases">
        <authorList>
            <consortium name="Pathogen Informatics"/>
            <person name="Doyle S."/>
        </authorList>
    </citation>
    <scope>NUCLEOTIDE SEQUENCE [LARGE SCALE GENOMIC DNA]</scope>
    <source>
        <strain evidence="3 5">NCTC12376</strain>
    </source>
</reference>
<dbReference type="SUPFAM" id="SSF53474">
    <property type="entry name" value="alpha/beta-Hydrolases"/>
    <property type="match status" value="1"/>
</dbReference>
<dbReference type="GO" id="GO:0047570">
    <property type="term" value="F:3-oxoadipate enol-lactonase activity"/>
    <property type="evidence" value="ECO:0007669"/>
    <property type="project" value="UniProtKB-EC"/>
</dbReference>
<evidence type="ECO:0000313" key="3">
    <source>
        <dbReference type="EMBL" id="STY16236.1"/>
    </source>
</evidence>
<evidence type="ECO:0000313" key="4">
    <source>
        <dbReference type="Proteomes" id="UP000054639"/>
    </source>
</evidence>
<dbReference type="RefSeq" id="WP_238585606.1">
    <property type="nucleotide sequence ID" value="NZ_CAAAIL010000002.1"/>
</dbReference>
<keyword evidence="4" id="KW-1185">Reference proteome</keyword>
<dbReference type="Proteomes" id="UP000054639">
    <property type="component" value="Unassembled WGS sequence"/>
</dbReference>
<dbReference type="Pfam" id="PF00561">
    <property type="entry name" value="Abhydrolase_1"/>
    <property type="match status" value="1"/>
</dbReference>
<sequence>MRRNFLWVVIMSSWFILNGVVLADQDKQKPIQQWLTLPATPTLPTAESSGYASINHVKIWYAVFGHGRPVILLHGGLANANYWGKLVPELAKKYQVIVMDSRCHGRSTCSSQPIGYDLMASDVIGLMDFLKIKQTAVVGWSDGAIVGLDLAIHHPDRLTQLFSFAANSNPSGDADYGDSPVFNAFIARANQEYKALSPTPDGYSAFLKNITHMWATQPDFTEKQLQNISVPTWIVDADHDEAIKRGNTEYMAKMIPNSGLLLLPEVSHFAFIQDPAQFNWSVLHFLNHVPLHKNK</sequence>
<dbReference type="Proteomes" id="UP000254230">
    <property type="component" value="Unassembled WGS sequence"/>
</dbReference>
<dbReference type="PANTHER" id="PTHR46331">
    <property type="entry name" value="VALACYCLOVIR HYDROLASE"/>
    <property type="match status" value="1"/>
</dbReference>
<evidence type="ECO:0000313" key="5">
    <source>
        <dbReference type="Proteomes" id="UP000254230"/>
    </source>
</evidence>
<dbReference type="STRING" id="45072.Lqua_3352"/>
<proteinExistence type="predicted"/>
<accession>A0A378KPF2</accession>
<dbReference type="AlphaFoldDB" id="A0A378KPF2"/>
<evidence type="ECO:0000259" key="1">
    <source>
        <dbReference type="Pfam" id="PF00561"/>
    </source>
</evidence>
<dbReference type="PANTHER" id="PTHR46331:SF2">
    <property type="entry name" value="VALACYCLOVIR HYDROLASE"/>
    <property type="match status" value="1"/>
</dbReference>
<dbReference type="InterPro" id="IPR029058">
    <property type="entry name" value="AB_hydrolase_fold"/>
</dbReference>
<dbReference type="Gene3D" id="3.40.50.1820">
    <property type="entry name" value="alpha/beta hydrolase"/>
    <property type="match status" value="1"/>
</dbReference>
<dbReference type="EC" id="3.1.1.24" evidence="3"/>
<dbReference type="EMBL" id="UGOW01000001">
    <property type="protein sequence ID" value="STY16236.1"/>
    <property type="molecule type" value="Genomic_DNA"/>
</dbReference>
<gene>
    <name evidence="3" type="primary">catD</name>
    <name evidence="2" type="synonym">mhpC_4</name>
    <name evidence="2" type="ORF">Lqua_3352</name>
    <name evidence="3" type="ORF">NCTC12376_00016</name>
</gene>
<keyword evidence="3" id="KW-0378">Hydrolase</keyword>